<feature type="transmembrane region" description="Helical" evidence="6">
    <location>
        <begin position="164"/>
        <end position="185"/>
    </location>
</feature>
<evidence type="ECO:0000313" key="7">
    <source>
        <dbReference type="EMBL" id="OWK28887.1"/>
    </source>
</evidence>
<keyword evidence="4 6" id="KW-1133">Transmembrane helix</keyword>
<feature type="transmembrane region" description="Helical" evidence="6">
    <location>
        <begin position="105"/>
        <end position="125"/>
    </location>
</feature>
<evidence type="ECO:0000256" key="3">
    <source>
        <dbReference type="ARBA" id="ARBA00022692"/>
    </source>
</evidence>
<feature type="transmembrane region" description="Helical" evidence="6">
    <location>
        <begin position="132"/>
        <end position="152"/>
    </location>
</feature>
<reference evidence="7 8" key="1">
    <citation type="submission" date="2017-03" db="EMBL/GenBank/DDBJ databases">
        <title>Genome sequence of Sphingomonas dokdonensis DSM 21029.</title>
        <authorList>
            <person name="Poehlein A."/>
            <person name="Wuebbeler J.H."/>
            <person name="Steinbuechel A."/>
            <person name="Daniel R."/>
        </authorList>
    </citation>
    <scope>NUCLEOTIDE SEQUENCE [LARGE SCALE GENOMIC DNA]</scope>
    <source>
        <strain evidence="7 8">DSM 21029</strain>
    </source>
</reference>
<name>A0A245ZGK9_9SPHN</name>
<dbReference type="GO" id="GO:0016020">
    <property type="term" value="C:membrane"/>
    <property type="evidence" value="ECO:0007669"/>
    <property type="project" value="UniProtKB-SubCell"/>
</dbReference>
<keyword evidence="8" id="KW-1185">Reference proteome</keyword>
<sequence length="188" mass="19435">MDALMAALVLGAICQAGDKTPWLAAILADRFRAPLVVILATAIGLAANYALGVVGGIILAPMLSTEARQLLFALALVLAALSTTLRSRSPDRLEGWRLGAPATSTLGLAIMIFGDRMQFVVLALAARSELPWLAAVGGTIGALAVTIPATLMGERQWLALPQRAIRGGSAALLAITGLFIGLSAVRLI</sequence>
<dbReference type="GO" id="GO:0046873">
    <property type="term" value="F:metal ion transmembrane transporter activity"/>
    <property type="evidence" value="ECO:0007669"/>
    <property type="project" value="InterPro"/>
</dbReference>
<comment type="caution">
    <text evidence="7">The sequence shown here is derived from an EMBL/GenBank/DDBJ whole genome shotgun (WGS) entry which is preliminary data.</text>
</comment>
<comment type="subcellular location">
    <subcellularLocation>
        <location evidence="1 6">Membrane</location>
        <topology evidence="1 6">Multi-pass membrane protein</topology>
    </subcellularLocation>
</comment>
<evidence type="ECO:0000256" key="2">
    <source>
        <dbReference type="ARBA" id="ARBA00009190"/>
    </source>
</evidence>
<keyword evidence="3 6" id="KW-0812">Transmembrane</keyword>
<evidence type="ECO:0000313" key="8">
    <source>
        <dbReference type="Proteomes" id="UP000197290"/>
    </source>
</evidence>
<feature type="transmembrane region" description="Helical" evidence="6">
    <location>
        <begin position="67"/>
        <end position="85"/>
    </location>
</feature>
<evidence type="ECO:0000256" key="1">
    <source>
        <dbReference type="ARBA" id="ARBA00004141"/>
    </source>
</evidence>
<comment type="similarity">
    <text evidence="2 6">Belongs to the GDT1 family.</text>
</comment>
<dbReference type="InterPro" id="IPR001727">
    <property type="entry name" value="GDT1-like"/>
</dbReference>
<dbReference type="Pfam" id="PF01169">
    <property type="entry name" value="GDT1"/>
    <property type="match status" value="2"/>
</dbReference>
<dbReference type="RefSeq" id="WP_088368029.1">
    <property type="nucleotide sequence ID" value="NZ_NBBI01000005.1"/>
</dbReference>
<accession>A0A245ZGK9</accession>
<dbReference type="OrthoDB" id="7585760at2"/>
<evidence type="ECO:0000256" key="4">
    <source>
        <dbReference type="ARBA" id="ARBA00022989"/>
    </source>
</evidence>
<feature type="transmembrane region" description="Helical" evidence="6">
    <location>
        <begin position="35"/>
        <end position="60"/>
    </location>
</feature>
<organism evidence="7 8">
    <name type="scientific">Sphingomonas dokdonensis</name>
    <dbReference type="NCBI Taxonomy" id="344880"/>
    <lineage>
        <taxon>Bacteria</taxon>
        <taxon>Pseudomonadati</taxon>
        <taxon>Pseudomonadota</taxon>
        <taxon>Alphaproteobacteria</taxon>
        <taxon>Sphingomonadales</taxon>
        <taxon>Sphingomonadaceae</taxon>
        <taxon>Sphingomonas</taxon>
    </lineage>
</organism>
<gene>
    <name evidence="7" type="ORF">SPDO_27230</name>
</gene>
<proteinExistence type="inferred from homology"/>
<evidence type="ECO:0000256" key="5">
    <source>
        <dbReference type="ARBA" id="ARBA00023136"/>
    </source>
</evidence>
<dbReference type="AlphaFoldDB" id="A0A245ZGK9"/>
<evidence type="ECO:0000256" key="6">
    <source>
        <dbReference type="RuleBase" id="RU365102"/>
    </source>
</evidence>
<protein>
    <recommendedName>
        <fullName evidence="6">GDT1 family protein</fullName>
    </recommendedName>
</protein>
<keyword evidence="5 6" id="KW-0472">Membrane</keyword>
<dbReference type="EMBL" id="NBBI01000005">
    <property type="protein sequence ID" value="OWK28887.1"/>
    <property type="molecule type" value="Genomic_DNA"/>
</dbReference>
<dbReference type="Proteomes" id="UP000197290">
    <property type="component" value="Unassembled WGS sequence"/>
</dbReference>